<sequence>MMGKQAVYHIVNGKRERIGYRQLKEYQPVLSVGLICGRRLPDGSKCNGRLASFERDSSTGVFHLRQAEPMHFLSDGNADARKASYRNELDWRRGLRLSGMADGTPHDRTPGAYPCPLCGKSWKYNDDKLCANIKKVADYYQALRYEQWRDSAVVLFTDPHSAGMRYPHIYISSLFEHAR</sequence>
<dbReference type="RefSeq" id="WP_033511765.1">
    <property type="nucleotide sequence ID" value="NZ_JDUO01000002.1"/>
</dbReference>
<name>A0A087BSD2_9BIFI</name>
<protein>
    <submittedName>
        <fullName evidence="1">Uncharacterized protein</fullName>
    </submittedName>
</protein>
<keyword evidence="2" id="KW-1185">Reference proteome</keyword>
<gene>
    <name evidence="1" type="ORF">BMON_1601</name>
</gene>
<proteinExistence type="predicted"/>
<organism evidence="1 2">
    <name type="scientific">Bifidobacterium mongoliense DSM 21395</name>
    <dbReference type="NCBI Taxonomy" id="1437603"/>
    <lineage>
        <taxon>Bacteria</taxon>
        <taxon>Bacillati</taxon>
        <taxon>Actinomycetota</taxon>
        <taxon>Actinomycetes</taxon>
        <taxon>Bifidobacteriales</taxon>
        <taxon>Bifidobacteriaceae</taxon>
        <taxon>Bifidobacterium</taxon>
    </lineage>
</organism>
<comment type="caution">
    <text evidence="1">The sequence shown here is derived from an EMBL/GenBank/DDBJ whole genome shotgun (WGS) entry which is preliminary data.</text>
</comment>
<evidence type="ECO:0000313" key="1">
    <source>
        <dbReference type="EMBL" id="KFI73932.1"/>
    </source>
</evidence>
<dbReference type="EMBL" id="JGZE01000030">
    <property type="protein sequence ID" value="KFI73932.1"/>
    <property type="molecule type" value="Genomic_DNA"/>
</dbReference>
<dbReference type="GeneID" id="93094097"/>
<accession>A0A087BSD2</accession>
<dbReference type="AlphaFoldDB" id="A0A087BSD2"/>
<evidence type="ECO:0000313" key="2">
    <source>
        <dbReference type="Proteomes" id="UP000029082"/>
    </source>
</evidence>
<reference evidence="1 2" key="1">
    <citation type="submission" date="2014-03" db="EMBL/GenBank/DDBJ databases">
        <title>Genomics of Bifidobacteria.</title>
        <authorList>
            <person name="Ventura M."/>
            <person name="Milani C."/>
            <person name="Lugli G.A."/>
        </authorList>
    </citation>
    <scope>NUCLEOTIDE SEQUENCE [LARGE SCALE GENOMIC DNA]</scope>
    <source>
        <strain evidence="1 2">DSM 21395</strain>
    </source>
</reference>
<dbReference type="OrthoDB" id="4500247at2"/>
<dbReference type="Proteomes" id="UP000029082">
    <property type="component" value="Unassembled WGS sequence"/>
</dbReference>